<sequence length="503" mass="56651">MDTRPARDSPPNPRSPNPLRLRFHAPRAPVPRIGRGSELSVPSACYRYRFRLSPLLQSNSRDNMLFTHENNADQFDLLSYGNLRGVGASGNSEESNFGNGCRDSSSVSPETFSFSWLPVKNCQTGTLDHDKRPLSDAKPCQVACKRPKQTDHDTWSHSFEERPFTSEVDMSASALADEVVMTKQPDHIPASNGATTYSFSSDIPCRNHEQSVEVENLHLPDWLTSFPGYFEDCGPFAGYNLVDDIDLSVHEHLSRKGVQIGPEHQADIPEWRTRVSGFCADLDGCSISTSEPILRGYDCESDKWVKDCVLPISSCLSPIDWVGNKRIDCDCSDESSVRCARQHIAEARETLKMSLGQDKFRELGLCEMGEDIAQRWTDEEEMQFQRVVYSNPVSLGKNFWEHLPLTFPSKTIKDLVNYYFNVFMLRKRAQQNRSDLLCVDSDDDELHGESPIPGQEKEDSAVEPPKHEPFINSFLPIDDDHKECEGEHSVGLSFHGEAIENAV</sequence>
<dbReference type="InterPro" id="IPR001005">
    <property type="entry name" value="SANT/Myb"/>
</dbReference>
<feature type="compositionally biased region" description="Basic and acidic residues" evidence="1">
    <location>
        <begin position="478"/>
        <end position="488"/>
    </location>
</feature>
<comment type="caution">
    <text evidence="2">The sequence shown here is derived from an EMBL/GenBank/DDBJ whole genome shotgun (WGS) entry which is preliminary data.</text>
</comment>
<evidence type="ECO:0000313" key="2">
    <source>
        <dbReference type="EMBL" id="KAF8698804.1"/>
    </source>
</evidence>
<accession>A0A835BII5</accession>
<protein>
    <recommendedName>
        <fullName evidence="4">Myb-like domain-containing protein</fullName>
    </recommendedName>
</protein>
<dbReference type="Proteomes" id="UP000636709">
    <property type="component" value="Unassembled WGS sequence"/>
</dbReference>
<organism evidence="2 3">
    <name type="scientific">Digitaria exilis</name>
    <dbReference type="NCBI Taxonomy" id="1010633"/>
    <lineage>
        <taxon>Eukaryota</taxon>
        <taxon>Viridiplantae</taxon>
        <taxon>Streptophyta</taxon>
        <taxon>Embryophyta</taxon>
        <taxon>Tracheophyta</taxon>
        <taxon>Spermatophyta</taxon>
        <taxon>Magnoliopsida</taxon>
        <taxon>Liliopsida</taxon>
        <taxon>Poales</taxon>
        <taxon>Poaceae</taxon>
        <taxon>PACMAD clade</taxon>
        <taxon>Panicoideae</taxon>
        <taxon>Panicodae</taxon>
        <taxon>Paniceae</taxon>
        <taxon>Anthephorinae</taxon>
        <taxon>Digitaria</taxon>
    </lineage>
</organism>
<feature type="compositionally biased region" description="Basic and acidic residues" evidence="1">
    <location>
        <begin position="455"/>
        <end position="469"/>
    </location>
</feature>
<feature type="region of interest" description="Disordered" evidence="1">
    <location>
        <begin position="440"/>
        <end position="488"/>
    </location>
</feature>
<gene>
    <name evidence="2" type="ORF">HU200_035063</name>
</gene>
<name>A0A835BII5_9POAL</name>
<dbReference type="EMBL" id="JACEFO010001862">
    <property type="protein sequence ID" value="KAF8698804.1"/>
    <property type="molecule type" value="Genomic_DNA"/>
</dbReference>
<dbReference type="PANTHER" id="PTHR46872:SF18">
    <property type="entry name" value="OS03G0425800 PROTEIN"/>
    <property type="match status" value="1"/>
</dbReference>
<keyword evidence="3" id="KW-1185">Reference proteome</keyword>
<dbReference type="CDD" id="cd00167">
    <property type="entry name" value="SANT"/>
    <property type="match status" value="1"/>
</dbReference>
<dbReference type="PANTHER" id="PTHR46872">
    <property type="entry name" value="DNA BINDING PROTEIN"/>
    <property type="match status" value="1"/>
</dbReference>
<evidence type="ECO:0008006" key="4">
    <source>
        <dbReference type="Google" id="ProtNLM"/>
    </source>
</evidence>
<feature type="region of interest" description="Disordered" evidence="1">
    <location>
        <begin position="1"/>
        <end position="22"/>
    </location>
</feature>
<dbReference type="AlphaFoldDB" id="A0A835BII5"/>
<evidence type="ECO:0000313" key="3">
    <source>
        <dbReference type="Proteomes" id="UP000636709"/>
    </source>
</evidence>
<dbReference type="OrthoDB" id="1908944at2759"/>
<reference evidence="2" key="1">
    <citation type="submission" date="2020-07" db="EMBL/GenBank/DDBJ databases">
        <title>Genome sequence and genetic diversity analysis of an under-domesticated orphan crop, white fonio (Digitaria exilis).</title>
        <authorList>
            <person name="Bennetzen J.L."/>
            <person name="Chen S."/>
            <person name="Ma X."/>
            <person name="Wang X."/>
            <person name="Yssel A.E.J."/>
            <person name="Chaluvadi S.R."/>
            <person name="Johnson M."/>
            <person name="Gangashetty P."/>
            <person name="Hamidou F."/>
            <person name="Sanogo M.D."/>
            <person name="Zwaenepoel A."/>
            <person name="Wallace J."/>
            <person name="Van De Peer Y."/>
            <person name="Van Deynze A."/>
        </authorList>
    </citation>
    <scope>NUCLEOTIDE SEQUENCE</scope>
    <source>
        <tissue evidence="2">Leaves</tissue>
    </source>
</reference>
<proteinExistence type="predicted"/>
<evidence type="ECO:0000256" key="1">
    <source>
        <dbReference type="SAM" id="MobiDB-lite"/>
    </source>
</evidence>